<feature type="domain" description="HMA" evidence="15">
    <location>
        <begin position="7"/>
        <end position="70"/>
    </location>
</feature>
<dbReference type="GO" id="GO:0055070">
    <property type="term" value="P:copper ion homeostasis"/>
    <property type="evidence" value="ECO:0007669"/>
    <property type="project" value="TreeGrafter"/>
</dbReference>
<dbReference type="PROSITE" id="PS50846">
    <property type="entry name" value="HMA_2"/>
    <property type="match status" value="2"/>
</dbReference>
<dbReference type="PRINTS" id="PR00943">
    <property type="entry name" value="CUATPASE"/>
</dbReference>
<dbReference type="NCBIfam" id="TIGR01494">
    <property type="entry name" value="ATPase_P-type"/>
    <property type="match status" value="1"/>
</dbReference>
<dbReference type="Pfam" id="PF00702">
    <property type="entry name" value="Hydrolase"/>
    <property type="match status" value="1"/>
</dbReference>
<keyword evidence="17" id="KW-1185">Reference proteome</keyword>
<gene>
    <name evidence="16" type="primary">cadA</name>
    <name evidence="16" type="ORF">DDE20_03725</name>
</gene>
<dbReference type="PROSITE" id="PS01047">
    <property type="entry name" value="HMA_1"/>
    <property type="match status" value="1"/>
</dbReference>
<dbReference type="InterPro" id="IPR044492">
    <property type="entry name" value="P_typ_ATPase_HD_dom"/>
</dbReference>
<dbReference type="PANTHER" id="PTHR43520:SF8">
    <property type="entry name" value="P-TYPE CU(+) TRANSPORTER"/>
    <property type="match status" value="1"/>
</dbReference>
<dbReference type="InterPro" id="IPR001757">
    <property type="entry name" value="P_typ_ATPase"/>
</dbReference>
<evidence type="ECO:0000256" key="4">
    <source>
        <dbReference type="ARBA" id="ARBA00022448"/>
    </source>
</evidence>
<comment type="caution">
    <text evidence="16">The sequence shown here is derived from an EMBL/GenBank/DDBJ whole genome shotgun (WGS) entry which is preliminary data.</text>
</comment>
<keyword evidence="12" id="KW-0406">Ion transport</keyword>
<dbReference type="InterPro" id="IPR059000">
    <property type="entry name" value="ATPase_P-type_domA"/>
</dbReference>
<feature type="transmembrane region" description="Helical" evidence="14">
    <location>
        <begin position="789"/>
        <end position="808"/>
    </location>
</feature>
<keyword evidence="9 14" id="KW-0067">ATP-binding</keyword>
<evidence type="ECO:0000256" key="12">
    <source>
        <dbReference type="ARBA" id="ARBA00023065"/>
    </source>
</evidence>
<dbReference type="InterPro" id="IPR006121">
    <property type="entry name" value="HMA_dom"/>
</dbReference>
<dbReference type="NCBIfam" id="TIGR01512">
    <property type="entry name" value="ATPase-IB2_Cd"/>
    <property type="match status" value="1"/>
</dbReference>
<dbReference type="InterPro" id="IPR023298">
    <property type="entry name" value="ATPase_P-typ_TM_dom_sf"/>
</dbReference>
<dbReference type="SFLD" id="SFLDS00003">
    <property type="entry name" value="Haloacid_Dehalogenase"/>
    <property type="match status" value="1"/>
</dbReference>
<evidence type="ECO:0000256" key="1">
    <source>
        <dbReference type="ARBA" id="ARBA00004651"/>
    </source>
</evidence>
<dbReference type="CDD" id="cd02094">
    <property type="entry name" value="P-type_ATPase_Cu-like"/>
    <property type="match status" value="1"/>
</dbReference>
<keyword evidence="5 14" id="KW-1003">Cell membrane</keyword>
<dbReference type="GO" id="GO:0005524">
    <property type="term" value="F:ATP binding"/>
    <property type="evidence" value="ECO:0007669"/>
    <property type="project" value="UniProtKB-UniRule"/>
</dbReference>
<dbReference type="AlphaFoldDB" id="A0A2T8HZM7"/>
<dbReference type="SUPFAM" id="SSF81653">
    <property type="entry name" value="Calcium ATPase, transduction domain A"/>
    <property type="match status" value="1"/>
</dbReference>
<feature type="transmembrane region" description="Helical" evidence="14">
    <location>
        <begin position="189"/>
        <end position="212"/>
    </location>
</feature>
<dbReference type="Gene3D" id="3.40.50.1000">
    <property type="entry name" value="HAD superfamily/HAD-like"/>
    <property type="match status" value="1"/>
</dbReference>
<dbReference type="Pfam" id="PF00403">
    <property type="entry name" value="HMA"/>
    <property type="match status" value="2"/>
</dbReference>
<evidence type="ECO:0000313" key="16">
    <source>
        <dbReference type="EMBL" id="PVH30851.1"/>
    </source>
</evidence>
<dbReference type="GO" id="GO:0016887">
    <property type="term" value="F:ATP hydrolysis activity"/>
    <property type="evidence" value="ECO:0007669"/>
    <property type="project" value="InterPro"/>
</dbReference>
<feature type="transmembrane region" description="Helical" evidence="14">
    <location>
        <begin position="420"/>
        <end position="439"/>
    </location>
</feature>
<dbReference type="SUPFAM" id="SSF81665">
    <property type="entry name" value="Calcium ATPase, transmembrane domain M"/>
    <property type="match status" value="1"/>
</dbReference>
<evidence type="ECO:0000256" key="9">
    <source>
        <dbReference type="ARBA" id="ARBA00022840"/>
    </source>
</evidence>
<organism evidence="16 17">
    <name type="scientific">Pararhodobacter oceanensis</name>
    <dbReference type="NCBI Taxonomy" id="2172121"/>
    <lineage>
        <taxon>Bacteria</taxon>
        <taxon>Pseudomonadati</taxon>
        <taxon>Pseudomonadota</taxon>
        <taxon>Alphaproteobacteria</taxon>
        <taxon>Rhodobacterales</taxon>
        <taxon>Paracoccaceae</taxon>
        <taxon>Pararhodobacter</taxon>
    </lineage>
</organism>
<dbReference type="NCBIfam" id="TIGR01511">
    <property type="entry name" value="ATPase-IB1_Cu"/>
    <property type="match status" value="1"/>
</dbReference>
<reference evidence="16 17" key="1">
    <citation type="submission" date="2018-04" db="EMBL/GenBank/DDBJ databases">
        <title>Pararhodobacter oceanense sp. nov., isolated from marine intertidal sediment.</title>
        <authorList>
            <person name="Wang X.-L."/>
            <person name="Du Z.-J."/>
        </authorList>
    </citation>
    <scope>NUCLEOTIDE SEQUENCE [LARGE SCALE GENOMIC DNA]</scope>
    <source>
        <strain evidence="16 17">AM505</strain>
    </source>
</reference>
<keyword evidence="7 14" id="KW-0479">Metal-binding</keyword>
<dbReference type="PROSITE" id="PS00154">
    <property type="entry name" value="ATPASE_E1_E2"/>
    <property type="match status" value="1"/>
</dbReference>
<dbReference type="GO" id="GO:0140581">
    <property type="term" value="F:P-type monovalent copper transporter activity"/>
    <property type="evidence" value="ECO:0007669"/>
    <property type="project" value="UniProtKB-EC"/>
</dbReference>
<evidence type="ECO:0000256" key="10">
    <source>
        <dbReference type="ARBA" id="ARBA00022967"/>
    </source>
</evidence>
<feature type="transmembrane region" description="Helical" evidence="14">
    <location>
        <begin position="265"/>
        <end position="283"/>
    </location>
</feature>
<dbReference type="Proteomes" id="UP000245911">
    <property type="component" value="Unassembled WGS sequence"/>
</dbReference>
<dbReference type="InterPro" id="IPR023299">
    <property type="entry name" value="ATPase_P-typ_cyto_dom_N"/>
</dbReference>
<dbReference type="Pfam" id="PF00122">
    <property type="entry name" value="E1-E2_ATPase"/>
    <property type="match status" value="1"/>
</dbReference>
<dbReference type="RefSeq" id="WP_116557255.1">
    <property type="nucleotide sequence ID" value="NZ_QDKM01000001.1"/>
</dbReference>
<feature type="transmembrane region" description="Helical" evidence="14">
    <location>
        <begin position="761"/>
        <end position="783"/>
    </location>
</feature>
<evidence type="ECO:0000256" key="3">
    <source>
        <dbReference type="ARBA" id="ARBA00012517"/>
    </source>
</evidence>
<evidence type="ECO:0000313" key="17">
    <source>
        <dbReference type="Proteomes" id="UP000245911"/>
    </source>
</evidence>
<name>A0A2T8HZM7_9RHOB</name>
<protein>
    <recommendedName>
        <fullName evidence="3">P-type Cu(+) transporter</fullName>
        <ecNumber evidence="3">7.2.2.8</ecNumber>
    </recommendedName>
</protein>
<dbReference type="SFLD" id="SFLDG00002">
    <property type="entry name" value="C1.7:_P-type_atpase_like"/>
    <property type="match status" value="1"/>
</dbReference>
<evidence type="ECO:0000256" key="13">
    <source>
        <dbReference type="ARBA" id="ARBA00023136"/>
    </source>
</evidence>
<evidence type="ECO:0000256" key="6">
    <source>
        <dbReference type="ARBA" id="ARBA00022692"/>
    </source>
</evidence>
<dbReference type="InterPro" id="IPR027256">
    <property type="entry name" value="P-typ_ATPase_IB"/>
</dbReference>
<accession>A0A2T8HZM7</accession>
<dbReference type="EMBL" id="QDKM01000001">
    <property type="protein sequence ID" value="PVH30851.1"/>
    <property type="molecule type" value="Genomic_DNA"/>
</dbReference>
<dbReference type="InterPro" id="IPR036412">
    <property type="entry name" value="HAD-like_sf"/>
</dbReference>
<dbReference type="InterPro" id="IPR017969">
    <property type="entry name" value="Heavy-metal-associated_CS"/>
</dbReference>
<dbReference type="InterPro" id="IPR036163">
    <property type="entry name" value="HMA_dom_sf"/>
</dbReference>
<dbReference type="InterPro" id="IPR018303">
    <property type="entry name" value="ATPase_P-typ_P_site"/>
</dbReference>
<dbReference type="InterPro" id="IPR008250">
    <property type="entry name" value="ATPase_P-typ_transduc_dom_A_sf"/>
</dbReference>
<dbReference type="Gene3D" id="3.40.1110.10">
    <property type="entry name" value="Calcium-transporting ATPase, cytoplasmic domain N"/>
    <property type="match status" value="1"/>
</dbReference>
<comment type="subcellular location">
    <subcellularLocation>
        <location evidence="1">Cell membrane</location>
        <topology evidence="1">Multi-pass membrane protein</topology>
    </subcellularLocation>
</comment>
<dbReference type="OrthoDB" id="9807843at2"/>
<feature type="transmembrane region" description="Helical" evidence="14">
    <location>
        <begin position="445"/>
        <end position="468"/>
    </location>
</feature>
<evidence type="ECO:0000256" key="2">
    <source>
        <dbReference type="ARBA" id="ARBA00006024"/>
    </source>
</evidence>
<dbReference type="Gene3D" id="3.30.70.100">
    <property type="match status" value="2"/>
</dbReference>
<dbReference type="GO" id="GO:0005507">
    <property type="term" value="F:copper ion binding"/>
    <property type="evidence" value="ECO:0007669"/>
    <property type="project" value="TreeGrafter"/>
</dbReference>
<dbReference type="NCBIfam" id="TIGR01525">
    <property type="entry name" value="ATPase-IB_hvy"/>
    <property type="match status" value="1"/>
</dbReference>
<keyword evidence="4" id="KW-0813">Transport</keyword>
<dbReference type="GO" id="GO:0005886">
    <property type="term" value="C:plasma membrane"/>
    <property type="evidence" value="ECO:0007669"/>
    <property type="project" value="UniProtKB-SubCell"/>
</dbReference>
<feature type="transmembrane region" description="Helical" evidence="14">
    <location>
        <begin position="233"/>
        <end position="253"/>
    </location>
</feature>
<dbReference type="GO" id="GO:0043682">
    <property type="term" value="F:P-type divalent copper transporter activity"/>
    <property type="evidence" value="ECO:0007669"/>
    <property type="project" value="TreeGrafter"/>
</dbReference>
<dbReference type="EC" id="7.2.2.8" evidence="3"/>
<keyword evidence="6 14" id="KW-0812">Transmembrane</keyword>
<evidence type="ECO:0000256" key="11">
    <source>
        <dbReference type="ARBA" id="ARBA00022989"/>
    </source>
</evidence>
<evidence type="ECO:0000259" key="15">
    <source>
        <dbReference type="PROSITE" id="PS50846"/>
    </source>
</evidence>
<dbReference type="FunFam" id="2.70.150.10:FF:000020">
    <property type="entry name" value="Copper-exporting P-type ATPase A"/>
    <property type="match status" value="1"/>
</dbReference>
<evidence type="ECO:0000256" key="7">
    <source>
        <dbReference type="ARBA" id="ARBA00022723"/>
    </source>
</evidence>
<dbReference type="Gene3D" id="2.70.150.10">
    <property type="entry name" value="Calcium-transporting ATPase, cytoplasmic transduction domain A"/>
    <property type="match status" value="1"/>
</dbReference>
<dbReference type="SFLD" id="SFLDF00027">
    <property type="entry name" value="p-type_atpase"/>
    <property type="match status" value="1"/>
</dbReference>
<keyword evidence="13 14" id="KW-0472">Membrane</keyword>
<dbReference type="PRINTS" id="PR00119">
    <property type="entry name" value="CATATPASE"/>
</dbReference>
<evidence type="ECO:0000256" key="8">
    <source>
        <dbReference type="ARBA" id="ARBA00022741"/>
    </source>
</evidence>
<keyword evidence="10" id="KW-1278">Translocase</keyword>
<proteinExistence type="inferred from homology"/>
<feature type="transmembrane region" description="Helical" evidence="14">
    <location>
        <begin position="162"/>
        <end position="183"/>
    </location>
</feature>
<feature type="domain" description="HMA" evidence="15">
    <location>
        <begin position="72"/>
        <end position="138"/>
    </location>
</feature>
<keyword evidence="11 14" id="KW-1133">Transmembrane helix</keyword>
<dbReference type="FunFam" id="3.30.70.100:FF:000005">
    <property type="entry name" value="Copper-exporting P-type ATPase A"/>
    <property type="match status" value="1"/>
</dbReference>
<comment type="similarity">
    <text evidence="2 14">Belongs to the cation transport ATPase (P-type) (TC 3.A.3) family. Type IB subfamily.</text>
</comment>
<dbReference type="GO" id="GO:0060003">
    <property type="term" value="P:copper ion export"/>
    <property type="evidence" value="ECO:0007669"/>
    <property type="project" value="UniProtKB-ARBA"/>
</dbReference>
<dbReference type="InterPro" id="IPR023214">
    <property type="entry name" value="HAD_sf"/>
</dbReference>
<sequence>MAEQQEISQTLRVDGMSCASCTSRIERMLAKEEGVTGVRANLVTATVSVDGAADPLVLAERLGKAGFSAPSQTTELAISGMSCATCVGKVERALAKLPGVQEASVNLATETAMIRHLDISGLPEDLLNAVAKAGYQAQIASEDAREDLAEARDAEQASLRRAVLIAAVLTLPVFILEMGGHAVPAFHHWLYGAVGQFPVWVAQFLLASAVLFGPGLRFYRAGVPALIHGAPDMNSLVVLGASAAWAFSTVSTFAPDLLPAGTQAVYFEASAVIVTLILLGRWLEARAKGRTGAAIARLVGLQAKSARVERGGEVVELPIGEIVVGDVLHLRPGERVAVDGTVDSGQSWIDESMISGEPLPVEKAAGDELTGGTVNGNAALTFRVTRIGADTVLAQIIRMVEQAQGAKLPIQALVDRVTRVFVPIVMAVAALTFVVWLLVGPEPRLSHALIAAVAVLIIACPCAMGLATPTSIMVGTGRGADMGVLFRRGDALQALQGVSVVGFDKTGTLTEGRPDLIEVITAGGVDADHALAVAAAAERSSEHPIAGAIVRAAQEKGLSLPAAEGVTAITGFGLEAVVGGQKMLIGAARLMTREGIALGDLPAAAEAHAARGGTPLYIAIDGAVAALLVVADRIKDSTPAVIDALHAMDLKVAMITGDAQATAQAVAAELGIDHVVAEVLPGGKTEAIEALRSEAGAVAFVGDGINDAPALAAADVGLAIGTGTDVAVEAAEVVLMSGDLRGVVDAIHLSRKVLSNIRQNLFWAFAYNAALIPVAAGALFPAFGITLSPVLAAGAMALSSIFVLSNALRLKALRRQELSAGSEVRA</sequence>
<keyword evidence="8 14" id="KW-0547">Nucleotide-binding</keyword>
<dbReference type="SUPFAM" id="SSF56784">
    <property type="entry name" value="HAD-like"/>
    <property type="match status" value="1"/>
</dbReference>
<dbReference type="CDD" id="cd00371">
    <property type="entry name" value="HMA"/>
    <property type="match status" value="2"/>
</dbReference>
<dbReference type="PANTHER" id="PTHR43520">
    <property type="entry name" value="ATP7, ISOFORM B"/>
    <property type="match status" value="1"/>
</dbReference>
<evidence type="ECO:0000256" key="5">
    <source>
        <dbReference type="ARBA" id="ARBA00022475"/>
    </source>
</evidence>
<dbReference type="SUPFAM" id="SSF55008">
    <property type="entry name" value="HMA, heavy metal-associated domain"/>
    <property type="match status" value="2"/>
</dbReference>
<evidence type="ECO:0000256" key="14">
    <source>
        <dbReference type="RuleBase" id="RU362081"/>
    </source>
</evidence>